<gene>
    <name evidence="2" type="ORF">CR513_10009</name>
</gene>
<dbReference type="Proteomes" id="UP000257109">
    <property type="component" value="Unassembled WGS sequence"/>
</dbReference>
<accession>A0A371HTF8</accession>
<evidence type="ECO:0000313" key="2">
    <source>
        <dbReference type="EMBL" id="RDY06073.1"/>
    </source>
</evidence>
<comment type="caution">
    <text evidence="2">The sequence shown here is derived from an EMBL/GenBank/DDBJ whole genome shotgun (WGS) entry which is preliminary data.</text>
</comment>
<feature type="non-terminal residue" evidence="2">
    <location>
        <position position="1"/>
    </location>
</feature>
<dbReference type="SUPFAM" id="SSF53098">
    <property type="entry name" value="Ribonuclease H-like"/>
    <property type="match status" value="1"/>
</dbReference>
<sequence>MSLLEVANLEEAETHVEEEEAETHVEEEEATMAEVEVTEDQTNGLEFVRRIIMKRKIDGIKASHMVTIAKGSGTFKRIVTLAISNTIHLPKQKMAKGTCSLLVKRGKEYIANEFEKFYEDEGVERQLTVGYTSQQNGVSKKKN</sequence>
<dbReference type="AlphaFoldDB" id="A0A371HTF8"/>
<evidence type="ECO:0000256" key="1">
    <source>
        <dbReference type="SAM" id="MobiDB-lite"/>
    </source>
</evidence>
<feature type="compositionally biased region" description="Acidic residues" evidence="1">
    <location>
        <begin position="8"/>
        <end position="24"/>
    </location>
</feature>
<dbReference type="GO" id="GO:0003676">
    <property type="term" value="F:nucleic acid binding"/>
    <property type="evidence" value="ECO:0007669"/>
    <property type="project" value="InterPro"/>
</dbReference>
<protein>
    <submittedName>
        <fullName evidence="2">Uncharacterized protein</fullName>
    </submittedName>
</protein>
<feature type="region of interest" description="Disordered" evidence="1">
    <location>
        <begin position="1"/>
        <end position="24"/>
    </location>
</feature>
<dbReference type="Gene3D" id="3.30.420.10">
    <property type="entry name" value="Ribonuclease H-like superfamily/Ribonuclease H"/>
    <property type="match status" value="1"/>
</dbReference>
<dbReference type="InterPro" id="IPR012337">
    <property type="entry name" value="RNaseH-like_sf"/>
</dbReference>
<dbReference type="InterPro" id="IPR036397">
    <property type="entry name" value="RNaseH_sf"/>
</dbReference>
<proteinExistence type="predicted"/>
<name>A0A371HTF8_MUCPR</name>
<dbReference type="EMBL" id="QJKJ01001757">
    <property type="protein sequence ID" value="RDY06073.1"/>
    <property type="molecule type" value="Genomic_DNA"/>
</dbReference>
<reference evidence="2" key="1">
    <citation type="submission" date="2018-05" db="EMBL/GenBank/DDBJ databases">
        <title>Draft genome of Mucuna pruriens seed.</title>
        <authorList>
            <person name="Nnadi N.E."/>
            <person name="Vos R."/>
            <person name="Hasami M.H."/>
            <person name="Devisetty U.K."/>
            <person name="Aguiy J.C."/>
        </authorList>
    </citation>
    <scope>NUCLEOTIDE SEQUENCE [LARGE SCALE GENOMIC DNA]</scope>
    <source>
        <strain evidence="2">JCA_2017</strain>
    </source>
</reference>
<keyword evidence="3" id="KW-1185">Reference proteome</keyword>
<organism evidence="2 3">
    <name type="scientific">Mucuna pruriens</name>
    <name type="common">Velvet bean</name>
    <name type="synonym">Dolichos pruriens</name>
    <dbReference type="NCBI Taxonomy" id="157652"/>
    <lineage>
        <taxon>Eukaryota</taxon>
        <taxon>Viridiplantae</taxon>
        <taxon>Streptophyta</taxon>
        <taxon>Embryophyta</taxon>
        <taxon>Tracheophyta</taxon>
        <taxon>Spermatophyta</taxon>
        <taxon>Magnoliopsida</taxon>
        <taxon>eudicotyledons</taxon>
        <taxon>Gunneridae</taxon>
        <taxon>Pentapetalae</taxon>
        <taxon>rosids</taxon>
        <taxon>fabids</taxon>
        <taxon>Fabales</taxon>
        <taxon>Fabaceae</taxon>
        <taxon>Papilionoideae</taxon>
        <taxon>50 kb inversion clade</taxon>
        <taxon>NPAAA clade</taxon>
        <taxon>indigoferoid/millettioid clade</taxon>
        <taxon>Phaseoleae</taxon>
        <taxon>Mucuna</taxon>
    </lineage>
</organism>
<evidence type="ECO:0000313" key="3">
    <source>
        <dbReference type="Proteomes" id="UP000257109"/>
    </source>
</evidence>